<evidence type="ECO:0000259" key="2">
    <source>
        <dbReference type="Pfam" id="PF14400"/>
    </source>
</evidence>
<keyword evidence="5" id="KW-1185">Reference proteome</keyword>
<feature type="domain" description="Inactive transglutaminase fused to 7 transmembrane helices" evidence="2">
    <location>
        <begin position="39"/>
        <end position="201"/>
    </location>
</feature>
<keyword evidence="1" id="KW-1133">Transmembrane helix</keyword>
<feature type="domain" description="7 transmembrane helices usually fused to an inactive transglutaminase" evidence="3">
    <location>
        <begin position="281"/>
        <end position="522"/>
    </location>
</feature>
<evidence type="ECO:0000313" key="5">
    <source>
        <dbReference type="Proteomes" id="UP001374893"/>
    </source>
</evidence>
<organism evidence="4 5">
    <name type="scientific">Haloferula helveola</name>
    <dbReference type="NCBI Taxonomy" id="490095"/>
    <lineage>
        <taxon>Bacteria</taxon>
        <taxon>Pseudomonadati</taxon>
        <taxon>Verrucomicrobiota</taxon>
        <taxon>Verrucomicrobiia</taxon>
        <taxon>Verrucomicrobiales</taxon>
        <taxon>Verrucomicrobiaceae</taxon>
        <taxon>Haloferula</taxon>
    </lineage>
</organism>
<dbReference type="Proteomes" id="UP001374893">
    <property type="component" value="Chromosome"/>
</dbReference>
<name>A0ABM7RR59_9BACT</name>
<protein>
    <submittedName>
        <fullName evidence="4">Gonadoliberin III</fullName>
    </submittedName>
</protein>
<feature type="transmembrane region" description="Helical" evidence="1">
    <location>
        <begin position="330"/>
        <end position="347"/>
    </location>
</feature>
<dbReference type="InterPro" id="IPR025840">
    <property type="entry name" value="7TM_transglut"/>
</dbReference>
<evidence type="ECO:0000259" key="3">
    <source>
        <dbReference type="Pfam" id="PF14402"/>
    </source>
</evidence>
<feature type="transmembrane region" description="Helical" evidence="1">
    <location>
        <begin position="485"/>
        <end position="508"/>
    </location>
</feature>
<evidence type="ECO:0000256" key="1">
    <source>
        <dbReference type="SAM" id="Phobius"/>
    </source>
</evidence>
<dbReference type="Pfam" id="PF14400">
    <property type="entry name" value="Transglut_i_TM"/>
    <property type="match status" value="1"/>
</dbReference>
<accession>A0ABM7RR59</accession>
<dbReference type="EMBL" id="AP024702">
    <property type="protein sequence ID" value="BCX49888.1"/>
    <property type="molecule type" value="Genomic_DNA"/>
</dbReference>
<dbReference type="Pfam" id="PF14402">
    <property type="entry name" value="7TM_transglut"/>
    <property type="match status" value="1"/>
</dbReference>
<feature type="transmembrane region" description="Helical" evidence="1">
    <location>
        <begin position="375"/>
        <end position="394"/>
    </location>
</feature>
<evidence type="ECO:0000313" key="4">
    <source>
        <dbReference type="EMBL" id="BCX49888.1"/>
    </source>
</evidence>
<feature type="transmembrane region" description="Helical" evidence="1">
    <location>
        <begin position="352"/>
        <end position="369"/>
    </location>
</feature>
<keyword evidence="1" id="KW-0812">Transmembrane</keyword>
<keyword evidence="1" id="KW-0472">Membrane</keyword>
<feature type="transmembrane region" description="Helical" evidence="1">
    <location>
        <begin position="461"/>
        <end position="479"/>
    </location>
</feature>
<reference evidence="4 5" key="1">
    <citation type="submission" date="2021-06" db="EMBL/GenBank/DDBJ databases">
        <title>Complete genome of Haloferula helveola possessing various polysaccharide degrading enzymes.</title>
        <authorList>
            <person name="Takami H."/>
            <person name="Huang C."/>
            <person name="Hamasaki K."/>
        </authorList>
    </citation>
    <scope>NUCLEOTIDE SEQUENCE [LARGE SCALE GENOMIC DNA]</scope>
    <source>
        <strain evidence="4 5">CN-1</strain>
    </source>
</reference>
<gene>
    <name evidence="4" type="ORF">HAHE_37960</name>
</gene>
<proteinExistence type="predicted"/>
<feature type="transmembrane region" description="Helical" evidence="1">
    <location>
        <begin position="430"/>
        <end position="449"/>
    </location>
</feature>
<dbReference type="InterPro" id="IPR025838">
    <property type="entry name" value="Transglut_i_TM"/>
</dbReference>
<sequence length="525" mass="57814">MFRRASPNVASPGTFMASRIKLIAIVLVLTLLGGGLAAYKHVNLGIPLMVGKKPTEWLVEAKVSFIATGDPVTARLSLPTVAVDKEMGVDARSAGYSFMVEDDLGEYSAVWSADEKEGNQALYYRVRFPAKGVDTAGPIAHTGEAPQAEEPGLTGNLRAAADSVVRRAKETSSNPDTLFVGVFREITAIEGSQEIALLKRHYEEVANGQALTLLGIDLLNMAGVPARKAYAVRLDEIRGAQDPLMFVEYHDGVYWKVRDPDAATSTVDPREYFVWNRGGEALLDLGGGENSQVVFTTTRDVIPLDKLTDLRGSGLLVSTIFGLPASERQVFRYVVLIPIGAFVVVLLRNLVGIATLGTFMPVLLALALLEMDLQSGLIMFVVIVTAGLWFRFLLSRLNLLVVPRVAACVVIVTLLMMVLSVVSWHLGMRGGLRITLFPMIILAWTIERMSLIWEEEGKRSAILQVLGSMIVAYVAYFFMKDPQVRYWAFYFPELLLVLLAGIILLGRYTGYRLSELMRFKNFEEA</sequence>
<feature type="transmembrane region" description="Helical" evidence="1">
    <location>
        <begin position="401"/>
        <end position="424"/>
    </location>
</feature>